<name>A0ABS5T8S8_9GAMM</name>
<dbReference type="RefSeq" id="WP_214214898.1">
    <property type="nucleotide sequence ID" value="NZ_JABBFO010000010.1"/>
</dbReference>
<dbReference type="EMBL" id="JABBFO010000010">
    <property type="protein sequence ID" value="MBT0727905.1"/>
    <property type="molecule type" value="Genomic_DNA"/>
</dbReference>
<proteinExistence type="predicted"/>
<evidence type="ECO:0000313" key="2">
    <source>
        <dbReference type="Proteomes" id="UP000786875"/>
    </source>
</evidence>
<dbReference type="InterPro" id="IPR017946">
    <property type="entry name" value="PLC-like_Pdiesterase_TIM-brl"/>
</dbReference>
<gene>
    <name evidence="1" type="ORF">HGT73_11070</name>
</gene>
<dbReference type="Proteomes" id="UP000786875">
    <property type="component" value="Unassembled WGS sequence"/>
</dbReference>
<keyword evidence="2" id="KW-1185">Reference proteome</keyword>
<evidence type="ECO:0008006" key="3">
    <source>
        <dbReference type="Google" id="ProtNLM"/>
    </source>
</evidence>
<accession>A0ABS5T8S8</accession>
<organism evidence="1 2">
    <name type="scientific">Rosenbergiella australiborealis</name>
    <dbReference type="NCBI Taxonomy" id="1544696"/>
    <lineage>
        <taxon>Bacteria</taxon>
        <taxon>Pseudomonadati</taxon>
        <taxon>Pseudomonadota</taxon>
        <taxon>Gammaproteobacteria</taxon>
        <taxon>Enterobacterales</taxon>
        <taxon>Erwiniaceae</taxon>
        <taxon>Rosenbergiella</taxon>
    </lineage>
</organism>
<reference evidence="1 2" key="1">
    <citation type="submission" date="2020-04" db="EMBL/GenBank/DDBJ databases">
        <title>Genome sequencing of Rosenbergiella species.</title>
        <authorList>
            <person name="Alvarez-Perez S."/>
            <person name="Lievens B."/>
        </authorList>
    </citation>
    <scope>NUCLEOTIDE SEQUENCE [LARGE SCALE GENOMIC DNA]</scope>
    <source>
        <strain evidence="1 2">CdVSA20.1</strain>
    </source>
</reference>
<dbReference type="SUPFAM" id="SSF51695">
    <property type="entry name" value="PLC-like phosphodiesterases"/>
    <property type="match status" value="1"/>
</dbReference>
<sequence length="212" mass="25317">MISISHRGYWLNPSEKNTISAFKRSFSQGYGTETDIRDFNGELVISHDIPSVECISFECFLKLFIAYDYRLPLALNIKSDGLAKRINEYLKFYKVDNYFCFDMSIPDTLHYIEEDMNIFMRRSEYEIDNDLFKYAKGIWLDSFHRDYLDEKNIMSYLEAGKKVCIVSPELHRRDENEMWNNIKLLSSDYYNSEQLMLCTDKIEKAVEFFYEK</sequence>
<evidence type="ECO:0000313" key="1">
    <source>
        <dbReference type="EMBL" id="MBT0727905.1"/>
    </source>
</evidence>
<protein>
    <recommendedName>
        <fullName evidence="3">Phosphodiesterase</fullName>
    </recommendedName>
</protein>
<comment type="caution">
    <text evidence="1">The sequence shown here is derived from an EMBL/GenBank/DDBJ whole genome shotgun (WGS) entry which is preliminary data.</text>
</comment>